<gene>
    <name evidence="2" type="ORF">M422DRAFT_51235</name>
</gene>
<dbReference type="AlphaFoldDB" id="A0A0C9VF39"/>
<name>A0A0C9VF39_SPHS4</name>
<dbReference type="EMBL" id="KN837182">
    <property type="protein sequence ID" value="KIJ36031.1"/>
    <property type="molecule type" value="Genomic_DNA"/>
</dbReference>
<reference evidence="2 3" key="1">
    <citation type="submission" date="2014-06" db="EMBL/GenBank/DDBJ databases">
        <title>Evolutionary Origins and Diversification of the Mycorrhizal Mutualists.</title>
        <authorList>
            <consortium name="DOE Joint Genome Institute"/>
            <consortium name="Mycorrhizal Genomics Consortium"/>
            <person name="Kohler A."/>
            <person name="Kuo A."/>
            <person name="Nagy L.G."/>
            <person name="Floudas D."/>
            <person name="Copeland A."/>
            <person name="Barry K.W."/>
            <person name="Cichocki N."/>
            <person name="Veneault-Fourrey C."/>
            <person name="LaButti K."/>
            <person name="Lindquist E.A."/>
            <person name="Lipzen A."/>
            <person name="Lundell T."/>
            <person name="Morin E."/>
            <person name="Murat C."/>
            <person name="Riley R."/>
            <person name="Ohm R."/>
            <person name="Sun H."/>
            <person name="Tunlid A."/>
            <person name="Henrissat B."/>
            <person name="Grigoriev I.V."/>
            <person name="Hibbett D.S."/>
            <person name="Martin F."/>
        </authorList>
    </citation>
    <scope>NUCLEOTIDE SEQUENCE [LARGE SCALE GENOMIC DNA]</scope>
    <source>
        <strain evidence="2 3">SS14</strain>
    </source>
</reference>
<dbReference type="Proteomes" id="UP000054279">
    <property type="component" value="Unassembled WGS sequence"/>
</dbReference>
<dbReference type="HOGENOM" id="CLU_877632_0_0_1"/>
<proteinExistence type="predicted"/>
<feature type="region of interest" description="Disordered" evidence="1">
    <location>
        <begin position="258"/>
        <end position="317"/>
    </location>
</feature>
<evidence type="ECO:0000313" key="3">
    <source>
        <dbReference type="Proteomes" id="UP000054279"/>
    </source>
</evidence>
<feature type="compositionally biased region" description="Polar residues" evidence="1">
    <location>
        <begin position="290"/>
        <end position="301"/>
    </location>
</feature>
<evidence type="ECO:0000256" key="1">
    <source>
        <dbReference type="SAM" id="MobiDB-lite"/>
    </source>
</evidence>
<organism evidence="2 3">
    <name type="scientific">Sphaerobolus stellatus (strain SS14)</name>
    <dbReference type="NCBI Taxonomy" id="990650"/>
    <lineage>
        <taxon>Eukaryota</taxon>
        <taxon>Fungi</taxon>
        <taxon>Dikarya</taxon>
        <taxon>Basidiomycota</taxon>
        <taxon>Agaricomycotina</taxon>
        <taxon>Agaricomycetes</taxon>
        <taxon>Phallomycetidae</taxon>
        <taxon>Geastrales</taxon>
        <taxon>Sphaerobolaceae</taxon>
        <taxon>Sphaerobolus</taxon>
    </lineage>
</organism>
<accession>A0A0C9VF39</accession>
<sequence length="317" mass="36027">MQGGKHAQHVFELLLKRANEVLVAIVTYAADGERPVLRVGGKLGLFPGLRAVEFLRCYVHTADKGTEKMAVICFLLDRYDSTLVKEAWQRWAIINFVQSKHDKAGLLFKAWLVWMETVMQAEATEDQWYKLQRSNARPQIVDDIAQCAGKQVRLIQTHNFGVPYLEEQWATPEIRKEVQAWVKDEASLDMTNASVLDVFLWMYSLFMISSHGGESESAWCKKAIQKTIQELLDARPNLTFWMTGRRLSGMRLQSLGSETDYQEGQGASAAVPTEKVIRATRNLRKPASQKPESQGVRSSECLSDKKEVDEKMDQKKS</sequence>
<keyword evidence="3" id="KW-1185">Reference proteome</keyword>
<protein>
    <submittedName>
        <fullName evidence="2">Unplaced genomic scaffold SPHSTscaffold_107, whole genome shotgun sequence</fullName>
    </submittedName>
</protein>
<feature type="compositionally biased region" description="Basic and acidic residues" evidence="1">
    <location>
        <begin position="302"/>
        <end position="317"/>
    </location>
</feature>
<evidence type="ECO:0000313" key="2">
    <source>
        <dbReference type="EMBL" id="KIJ36031.1"/>
    </source>
</evidence>